<dbReference type="Pfam" id="PF08240">
    <property type="entry name" value="ADH_N"/>
    <property type="match status" value="1"/>
</dbReference>
<dbReference type="InterPro" id="IPR014189">
    <property type="entry name" value="Quinone_OxRdtase_PIG3"/>
</dbReference>
<evidence type="ECO:0000256" key="1">
    <source>
        <dbReference type="ARBA" id="ARBA00022857"/>
    </source>
</evidence>
<dbReference type="InterPro" id="IPR013154">
    <property type="entry name" value="ADH-like_N"/>
</dbReference>
<accession>A0ABQ2ZEE4</accession>
<proteinExistence type="predicted"/>
<protein>
    <submittedName>
        <fullName evidence="4">NAD(P)H quinone oxidoreductase</fullName>
    </submittedName>
</protein>
<evidence type="ECO:0000313" key="4">
    <source>
        <dbReference type="EMBL" id="GGY10103.1"/>
    </source>
</evidence>
<dbReference type="SUPFAM" id="SSF51735">
    <property type="entry name" value="NAD(P)-binding Rossmann-fold domains"/>
    <property type="match status" value="1"/>
</dbReference>
<dbReference type="EMBL" id="BMUT01000022">
    <property type="protein sequence ID" value="GGY10103.1"/>
    <property type="molecule type" value="Genomic_DNA"/>
</dbReference>
<dbReference type="SMART" id="SM00829">
    <property type="entry name" value="PKS_ER"/>
    <property type="match status" value="1"/>
</dbReference>
<dbReference type="InterPro" id="IPR036291">
    <property type="entry name" value="NAD(P)-bd_dom_sf"/>
</dbReference>
<organism evidence="4 5">
    <name type="scientific">Streptomyces hiroshimensis</name>
    <dbReference type="NCBI Taxonomy" id="66424"/>
    <lineage>
        <taxon>Bacteria</taxon>
        <taxon>Bacillati</taxon>
        <taxon>Actinomycetota</taxon>
        <taxon>Actinomycetes</taxon>
        <taxon>Kitasatosporales</taxon>
        <taxon>Streptomycetaceae</taxon>
        <taxon>Streptomyces</taxon>
    </lineage>
</organism>
<evidence type="ECO:0000313" key="5">
    <source>
        <dbReference type="Proteomes" id="UP000659223"/>
    </source>
</evidence>
<dbReference type="Gene3D" id="3.40.50.720">
    <property type="entry name" value="NAD(P)-binding Rossmann-like Domain"/>
    <property type="match status" value="1"/>
</dbReference>
<dbReference type="PANTHER" id="PTHR48106">
    <property type="entry name" value="QUINONE OXIDOREDUCTASE PIG3-RELATED"/>
    <property type="match status" value="1"/>
</dbReference>
<keyword evidence="2" id="KW-0560">Oxidoreductase</keyword>
<dbReference type="Pfam" id="PF00107">
    <property type="entry name" value="ADH_zinc_N"/>
    <property type="match status" value="1"/>
</dbReference>
<dbReference type="PANTHER" id="PTHR48106:SF8">
    <property type="entry name" value="OS02G0805600 PROTEIN"/>
    <property type="match status" value="1"/>
</dbReference>
<dbReference type="Gene3D" id="3.90.180.10">
    <property type="entry name" value="Medium-chain alcohol dehydrogenases, catalytic domain"/>
    <property type="match status" value="1"/>
</dbReference>
<dbReference type="CDD" id="cd05276">
    <property type="entry name" value="p53_inducible_oxidoreductase"/>
    <property type="match status" value="1"/>
</dbReference>
<sequence length="325" mass="33682">MYAITISEPGGPEALVWTEVPDPVPAEGEVLVEVVASAVNRADVVQRQGFYDPPPGASPYPGLECSGRIAALGPGVSGWAVGDEVCALLAGGGYAQKVCVPAGQLLPVPDGMDLVTAACLPEVTATVWSNVFMVAHLRPGETFLVHGGGSGIGTMAVQLAKAVGARVAVTAGSADKLEACRELGADILIDYREQDFVEELHKVTGGVGADVILDIVGAKYLARNVDALALNGRLVIIGLQGGRTAELDLAALLTKRAAVMGTSLRGRPLAEKTAIIAAVREHVWPLIAGGRVRPVVDRTMPMAEAAEAHRVMEQSAHVGKILLTV</sequence>
<evidence type="ECO:0000256" key="2">
    <source>
        <dbReference type="ARBA" id="ARBA00023002"/>
    </source>
</evidence>
<dbReference type="InterPro" id="IPR013149">
    <property type="entry name" value="ADH-like_C"/>
</dbReference>
<dbReference type="SUPFAM" id="SSF50129">
    <property type="entry name" value="GroES-like"/>
    <property type="match status" value="1"/>
</dbReference>
<reference evidence="5" key="1">
    <citation type="journal article" date="2019" name="Int. J. Syst. Evol. Microbiol.">
        <title>The Global Catalogue of Microorganisms (GCM) 10K type strain sequencing project: providing services to taxonomists for standard genome sequencing and annotation.</title>
        <authorList>
            <consortium name="The Broad Institute Genomics Platform"/>
            <consortium name="The Broad Institute Genome Sequencing Center for Infectious Disease"/>
            <person name="Wu L."/>
            <person name="Ma J."/>
        </authorList>
    </citation>
    <scope>NUCLEOTIDE SEQUENCE [LARGE SCALE GENOMIC DNA]</scope>
    <source>
        <strain evidence="5">JCM 4586</strain>
    </source>
</reference>
<dbReference type="InterPro" id="IPR011032">
    <property type="entry name" value="GroES-like_sf"/>
</dbReference>
<dbReference type="InterPro" id="IPR020843">
    <property type="entry name" value="ER"/>
</dbReference>
<gene>
    <name evidence="4" type="ORF">GCM10010324_66230</name>
</gene>
<keyword evidence="5" id="KW-1185">Reference proteome</keyword>
<feature type="domain" description="Enoyl reductase (ER)" evidence="3">
    <location>
        <begin position="10"/>
        <end position="323"/>
    </location>
</feature>
<keyword evidence="1" id="KW-0521">NADP</keyword>
<dbReference type="RefSeq" id="WP_190025463.1">
    <property type="nucleotide sequence ID" value="NZ_BMUT01000022.1"/>
</dbReference>
<comment type="caution">
    <text evidence="4">The sequence shown here is derived from an EMBL/GenBank/DDBJ whole genome shotgun (WGS) entry which is preliminary data.</text>
</comment>
<evidence type="ECO:0000259" key="3">
    <source>
        <dbReference type="SMART" id="SM00829"/>
    </source>
</evidence>
<dbReference type="NCBIfam" id="TIGR02824">
    <property type="entry name" value="quinone_pig3"/>
    <property type="match status" value="1"/>
</dbReference>
<name>A0ABQ2ZEE4_9ACTN</name>
<dbReference type="Proteomes" id="UP000659223">
    <property type="component" value="Unassembled WGS sequence"/>
</dbReference>